<dbReference type="GO" id="GO:0016491">
    <property type="term" value="F:oxidoreductase activity"/>
    <property type="evidence" value="ECO:0007669"/>
    <property type="project" value="UniProtKB-KW"/>
</dbReference>
<dbReference type="Pfam" id="PF00724">
    <property type="entry name" value="Oxidored_FMN"/>
    <property type="match status" value="1"/>
</dbReference>
<name>A0A1V1P5P5_9BACT</name>
<evidence type="ECO:0000256" key="1">
    <source>
        <dbReference type="ARBA" id="ARBA00022630"/>
    </source>
</evidence>
<gene>
    <name evidence="4" type="ORF">OMM_03481</name>
</gene>
<proteinExistence type="predicted"/>
<keyword evidence="2" id="KW-0560">Oxidoreductase</keyword>
<organism evidence="4 5">
    <name type="scientific">Candidatus Magnetoglobus multicellularis str. Araruama</name>
    <dbReference type="NCBI Taxonomy" id="890399"/>
    <lineage>
        <taxon>Bacteria</taxon>
        <taxon>Pseudomonadati</taxon>
        <taxon>Thermodesulfobacteriota</taxon>
        <taxon>Desulfobacteria</taxon>
        <taxon>Desulfobacterales</taxon>
        <taxon>Desulfobacteraceae</taxon>
        <taxon>Candidatus Magnetoglobus</taxon>
    </lineage>
</organism>
<dbReference type="SUPFAM" id="SSF51395">
    <property type="entry name" value="FMN-linked oxidoreductases"/>
    <property type="match status" value="1"/>
</dbReference>
<dbReference type="GO" id="GO:0010181">
    <property type="term" value="F:FMN binding"/>
    <property type="evidence" value="ECO:0007669"/>
    <property type="project" value="InterPro"/>
</dbReference>
<dbReference type="CDD" id="cd02803">
    <property type="entry name" value="OYE_like_FMN_family"/>
    <property type="match status" value="1"/>
</dbReference>
<dbReference type="InterPro" id="IPR051799">
    <property type="entry name" value="NADH_flavin_oxidoreductase"/>
</dbReference>
<evidence type="ECO:0000313" key="4">
    <source>
        <dbReference type="EMBL" id="ETR70108.1"/>
    </source>
</evidence>
<dbReference type="Proteomes" id="UP000189670">
    <property type="component" value="Unassembled WGS sequence"/>
</dbReference>
<accession>A0A1V1P5P5</accession>
<evidence type="ECO:0000256" key="2">
    <source>
        <dbReference type="ARBA" id="ARBA00023002"/>
    </source>
</evidence>
<dbReference type="InterPro" id="IPR013785">
    <property type="entry name" value="Aldolase_TIM"/>
</dbReference>
<dbReference type="PANTHER" id="PTHR43656:SF2">
    <property type="entry name" value="BINDING OXIDOREDUCTASE, PUTATIVE (AFU_ORTHOLOGUE AFUA_2G08260)-RELATED"/>
    <property type="match status" value="1"/>
</dbReference>
<comment type="caution">
    <text evidence="4">The sequence shown here is derived from an EMBL/GenBank/DDBJ whole genome shotgun (WGS) entry which is preliminary data.</text>
</comment>
<dbReference type="EMBL" id="ATBP01000488">
    <property type="protein sequence ID" value="ETR70108.1"/>
    <property type="molecule type" value="Genomic_DNA"/>
</dbReference>
<dbReference type="PANTHER" id="PTHR43656">
    <property type="entry name" value="BINDING OXIDOREDUCTASE, PUTATIVE (AFU_ORTHOLOGUE AFUA_2G08260)-RELATED"/>
    <property type="match status" value="1"/>
</dbReference>
<dbReference type="AlphaFoldDB" id="A0A1V1P5P5"/>
<protein>
    <submittedName>
        <fullName evidence="4">Putative NADH:flavin oxidoreductase</fullName>
    </submittedName>
</protein>
<keyword evidence="1" id="KW-0285">Flavoprotein</keyword>
<dbReference type="InterPro" id="IPR001155">
    <property type="entry name" value="OxRdtase_FMN_N"/>
</dbReference>
<reference evidence="5" key="1">
    <citation type="submission" date="2012-11" db="EMBL/GenBank/DDBJ databases">
        <authorList>
            <person name="Lucero-Rivera Y.E."/>
            <person name="Tovar-Ramirez D."/>
        </authorList>
    </citation>
    <scope>NUCLEOTIDE SEQUENCE [LARGE SCALE GENOMIC DNA]</scope>
    <source>
        <strain evidence="5">Araruama</strain>
    </source>
</reference>
<feature type="domain" description="NADH:flavin oxidoreductase/NADH oxidase N-terminal" evidence="3">
    <location>
        <begin position="32"/>
        <end position="362"/>
    </location>
</feature>
<sequence>MKTECSEDFNQSNFLRSEFNFQFKNKEMVMNKLFETTEINGMKLANRFVRAATHEGMAMDDGSVIPKLTETMVDLANGGVGLIISGQMYVSPEGKAGPIQLGIYKDELVDGLKTMCEAVHNAGGKIFAQLAHAGNAAIEADGNIPHVVSAFEGLSESPRHELTKEDIKKVVKAFGDAAGRAKEAGFDGVEFHSAHGYLLNQFLSPVYNLREDEYGGSIENRGRIHLEVYNAIREAVGKEYPVLVKINNEDYVENGLSLEDSVMVSKMLAGAGLDAIELSGGTSDSGKLGPARVGINKEEKEAYFREAAAVYKKEIDLPLILVGGMRSFSVAEQIIDSGIADYISMCRPLVREPGLIKRWQSGDTAPSKCKSDNLCYGPAMSGKGIYCVTEEKEREKRSS</sequence>
<dbReference type="Gene3D" id="3.20.20.70">
    <property type="entry name" value="Aldolase class I"/>
    <property type="match status" value="1"/>
</dbReference>
<evidence type="ECO:0000259" key="3">
    <source>
        <dbReference type="Pfam" id="PF00724"/>
    </source>
</evidence>
<evidence type="ECO:0000313" key="5">
    <source>
        <dbReference type="Proteomes" id="UP000189670"/>
    </source>
</evidence>